<reference evidence="2" key="1">
    <citation type="submission" date="2022-08" db="EMBL/GenBank/DDBJ databases">
        <authorList>
            <person name="Dzunkova M."/>
            <person name="La Clair J."/>
            <person name="Tyml T."/>
            <person name="Doud D."/>
            <person name="Schulz F."/>
            <person name="Piquer S."/>
            <person name="Porcel Sanchis D."/>
            <person name="Osborn A."/>
            <person name="Robinson D."/>
            <person name="Louie K.B."/>
            <person name="Bowen B.P."/>
            <person name="Bowers R."/>
            <person name="Lee J."/>
            <person name="Arnau Llombart V."/>
            <person name="Diaz Villanueva W."/>
            <person name="Gosliner T."/>
            <person name="Northen T."/>
            <person name="Cheng J.-F."/>
            <person name="Burkart M.D."/>
            <person name="Woyke T."/>
        </authorList>
    </citation>
    <scope>NUCLEOTIDE SEQUENCE</scope>
    <source>
        <strain evidence="2">Df01</strain>
    </source>
</reference>
<feature type="transmembrane region" description="Helical" evidence="1">
    <location>
        <begin position="6"/>
        <end position="25"/>
    </location>
</feature>
<organism evidence="2 3">
    <name type="scientific">Candidatus Doriopsillibacter californiensis</name>
    <dbReference type="NCBI Taxonomy" id="2970740"/>
    <lineage>
        <taxon>Bacteria</taxon>
        <taxon>Pseudomonadati</taxon>
        <taxon>Pseudomonadota</taxon>
        <taxon>Gammaproteobacteria</taxon>
        <taxon>Candidatus Tethybacterales</taxon>
        <taxon>Candidatus Persebacteraceae</taxon>
        <taxon>Candidatus Doriopsillibacter</taxon>
    </lineage>
</organism>
<keyword evidence="3" id="KW-1185">Reference proteome</keyword>
<dbReference type="SUPFAM" id="SSF53474">
    <property type="entry name" value="alpha/beta-Hydrolases"/>
    <property type="match status" value="1"/>
</dbReference>
<sequence length="278" mass="31403">MLTLWLKILFGCVLLYAAILIYLWLMQEKMIFFPKPSPPDNIRSLATMTVEFTASDGTVLRGWLHPGVDNDNTDNCKLLIYFGGNNEELSHNVINNAKNFNIPQLYVNYRGYGQSSGTSSAATIRADALLIFDEIIERLNLSPENICLMGRSMGGYPATYVASRRDVNRLALITPFDSISNVAQGRFPLFPVKSLLRHDMNTLAEAPMVQAPTLFVLSEKDYMVPHKHSYNLIEHWTTPHTMVTLPDTTHGDIETESYWLALQDFFSPANDIHNNDDV</sequence>
<evidence type="ECO:0000313" key="2">
    <source>
        <dbReference type="EMBL" id="MDM5146777.1"/>
    </source>
</evidence>
<proteinExistence type="predicted"/>
<reference evidence="2" key="2">
    <citation type="journal article" date="2023" name="Microbiome">
        <title>Synthase-selected sorting approach identifies a beta-lactone synthase in a nudibranch symbiotic bacterium.</title>
        <authorList>
            <person name="Dzunkova M."/>
            <person name="La Clair J.J."/>
            <person name="Tyml T."/>
            <person name="Doud D."/>
            <person name="Schulz F."/>
            <person name="Piquer-Esteban S."/>
            <person name="Porcel Sanchis D."/>
            <person name="Osborn A."/>
            <person name="Robinson D."/>
            <person name="Louie K.B."/>
            <person name="Bowen B.P."/>
            <person name="Bowers R.M."/>
            <person name="Lee J."/>
            <person name="Arnau V."/>
            <person name="Diaz-Villanueva W."/>
            <person name="Stepanauskas R."/>
            <person name="Gosliner T."/>
            <person name="Date S.V."/>
            <person name="Northen T.R."/>
            <person name="Cheng J.F."/>
            <person name="Burkart M.D."/>
            <person name="Woyke T."/>
        </authorList>
    </citation>
    <scope>NUCLEOTIDE SEQUENCE</scope>
    <source>
        <strain evidence="2">Df01</strain>
    </source>
</reference>
<evidence type="ECO:0000313" key="3">
    <source>
        <dbReference type="Proteomes" id="UP001168167"/>
    </source>
</evidence>
<keyword evidence="1" id="KW-1133">Transmembrane helix</keyword>
<dbReference type="PANTHER" id="PTHR12277">
    <property type="entry name" value="ALPHA/BETA HYDROLASE DOMAIN-CONTAINING PROTEIN"/>
    <property type="match status" value="1"/>
</dbReference>
<dbReference type="Gene3D" id="3.40.50.1820">
    <property type="entry name" value="alpha/beta hydrolase"/>
    <property type="match status" value="1"/>
</dbReference>
<protein>
    <recommendedName>
        <fullName evidence="4">Serine aminopeptidase S33 domain-containing protein</fullName>
    </recommendedName>
</protein>
<dbReference type="InterPro" id="IPR029058">
    <property type="entry name" value="AB_hydrolase_fold"/>
</dbReference>
<accession>A0ABT7QJA2</accession>
<dbReference type="EMBL" id="JANQAO010000001">
    <property type="protein sequence ID" value="MDM5146777.1"/>
    <property type="molecule type" value="Genomic_DNA"/>
</dbReference>
<evidence type="ECO:0000256" key="1">
    <source>
        <dbReference type="SAM" id="Phobius"/>
    </source>
</evidence>
<keyword evidence="1" id="KW-0812">Transmembrane</keyword>
<name>A0ABT7QJA2_9GAMM</name>
<dbReference type="Proteomes" id="UP001168167">
    <property type="component" value="Unassembled WGS sequence"/>
</dbReference>
<comment type="caution">
    <text evidence="2">The sequence shown here is derived from an EMBL/GenBank/DDBJ whole genome shotgun (WGS) entry which is preliminary data.</text>
</comment>
<dbReference type="PANTHER" id="PTHR12277:SF81">
    <property type="entry name" value="PROTEIN ABHD13"/>
    <property type="match status" value="1"/>
</dbReference>
<gene>
    <name evidence="2" type="ORF">NQX30_00025</name>
</gene>
<evidence type="ECO:0008006" key="4">
    <source>
        <dbReference type="Google" id="ProtNLM"/>
    </source>
</evidence>
<keyword evidence="1" id="KW-0472">Membrane</keyword>